<evidence type="ECO:0000313" key="1">
    <source>
        <dbReference type="EMBL" id="GFZ79714.1"/>
    </source>
</evidence>
<name>A0A8J2TLB3_9FLAO</name>
<accession>A0A8J2TLB3</accession>
<dbReference type="EMBL" id="BMIC01000001">
    <property type="protein sequence ID" value="GFZ79714.1"/>
    <property type="molecule type" value="Genomic_DNA"/>
</dbReference>
<comment type="caution">
    <text evidence="1">The sequence shown here is derived from an EMBL/GenBank/DDBJ whole genome shotgun (WGS) entry which is preliminary data.</text>
</comment>
<dbReference type="RefSeq" id="WP_188604950.1">
    <property type="nucleotide sequence ID" value="NZ_BMIC01000001.1"/>
</dbReference>
<protein>
    <recommendedName>
        <fullName evidence="3">DUF3768 domain-containing protein</fullName>
    </recommendedName>
</protein>
<organism evidence="1 2">
    <name type="scientific">Aquaticitalea lipolytica</name>
    <dbReference type="NCBI Taxonomy" id="1247562"/>
    <lineage>
        <taxon>Bacteria</taxon>
        <taxon>Pseudomonadati</taxon>
        <taxon>Bacteroidota</taxon>
        <taxon>Flavobacteriia</taxon>
        <taxon>Flavobacteriales</taxon>
        <taxon>Flavobacteriaceae</taxon>
        <taxon>Aquaticitalea</taxon>
    </lineage>
</organism>
<evidence type="ECO:0000313" key="2">
    <source>
        <dbReference type="Proteomes" id="UP000598120"/>
    </source>
</evidence>
<dbReference type="InterPro" id="IPR022243">
    <property type="entry name" value="DUF3768"/>
</dbReference>
<dbReference type="AlphaFoldDB" id="A0A8J2TLB3"/>
<sequence>MNYNTKLLAEQNDMFRKHIGMLEADTIEVKGKYCMTQGVANLTNFQKLDTLIKLWEYNDFSVEEDVYNEHSFGRITLDENKQDILWKIDYFDTNYEYGSEDPSNLNITRRVLTVMLPSEY</sequence>
<keyword evidence="2" id="KW-1185">Reference proteome</keyword>
<reference evidence="1 2" key="1">
    <citation type="journal article" date="2014" name="Int. J. Syst. Evol. Microbiol.">
        <title>Complete genome sequence of Corynebacterium casei LMG S-19264T (=DSM 44701T), isolated from a smear-ripened cheese.</title>
        <authorList>
            <consortium name="US DOE Joint Genome Institute (JGI-PGF)"/>
            <person name="Walter F."/>
            <person name="Albersmeier A."/>
            <person name="Kalinowski J."/>
            <person name="Ruckert C."/>
        </authorList>
    </citation>
    <scope>NUCLEOTIDE SEQUENCE [LARGE SCALE GENOMIC DNA]</scope>
    <source>
        <strain evidence="1 2">CGMCC 1.15295</strain>
    </source>
</reference>
<dbReference type="Proteomes" id="UP000598120">
    <property type="component" value="Unassembled WGS sequence"/>
</dbReference>
<proteinExistence type="predicted"/>
<evidence type="ECO:0008006" key="3">
    <source>
        <dbReference type="Google" id="ProtNLM"/>
    </source>
</evidence>
<gene>
    <name evidence="1" type="ORF">GCM10011531_07030</name>
</gene>
<dbReference type="Pfam" id="PF12599">
    <property type="entry name" value="DUF3768"/>
    <property type="match status" value="1"/>
</dbReference>